<dbReference type="Proteomes" id="UP000195918">
    <property type="component" value="Unassembled WGS sequence"/>
</dbReference>
<feature type="domain" description="Sulfatase N-terminal" evidence="8">
    <location>
        <begin position="257"/>
        <end position="534"/>
    </location>
</feature>
<keyword evidence="5 7" id="KW-1133">Transmembrane helix</keyword>
<feature type="transmembrane region" description="Helical" evidence="7">
    <location>
        <begin position="56"/>
        <end position="75"/>
    </location>
</feature>
<evidence type="ECO:0000256" key="4">
    <source>
        <dbReference type="ARBA" id="ARBA00022692"/>
    </source>
</evidence>
<dbReference type="PANTHER" id="PTHR47371">
    <property type="entry name" value="LIPOTEICHOIC ACID SYNTHASE"/>
    <property type="match status" value="1"/>
</dbReference>
<reference evidence="10" key="1">
    <citation type="submission" date="2017-02" db="EMBL/GenBank/DDBJ databases">
        <authorList>
            <person name="Dridi B."/>
        </authorList>
    </citation>
    <scope>NUCLEOTIDE SEQUENCE [LARGE SCALE GENOMIC DNA]</scope>
    <source>
        <strain evidence="10">bH819</strain>
    </source>
</reference>
<feature type="transmembrane region" description="Helical" evidence="7">
    <location>
        <begin position="159"/>
        <end position="176"/>
    </location>
</feature>
<accession>A0A1X6WQF6</accession>
<dbReference type="SUPFAM" id="SSF53649">
    <property type="entry name" value="Alkaline phosphatase-like"/>
    <property type="match status" value="1"/>
</dbReference>
<evidence type="ECO:0000256" key="3">
    <source>
        <dbReference type="ARBA" id="ARBA00022475"/>
    </source>
</evidence>
<comment type="pathway">
    <text evidence="2">Cell wall biogenesis; lipoteichoic acid biosynthesis.</text>
</comment>
<evidence type="ECO:0000256" key="7">
    <source>
        <dbReference type="SAM" id="Phobius"/>
    </source>
</evidence>
<dbReference type="InterPro" id="IPR000917">
    <property type="entry name" value="Sulfatase_N"/>
</dbReference>
<evidence type="ECO:0000256" key="6">
    <source>
        <dbReference type="ARBA" id="ARBA00023136"/>
    </source>
</evidence>
<dbReference type="InterPro" id="IPR017850">
    <property type="entry name" value="Alkaline_phosphatase_core_sf"/>
</dbReference>
<sequence>MVKKEKIMFWIKTPWFGGFISFIITFVSNYYLQLAQNEWSFKLATKFVFSWHTEKFFLGTLVLFALNLLLVSLAGSFKVGNIFYSVSIIFLGIANNMKLSYRMEPIYPDDLKMLFEWSMLSDILGLPIFLLFVVIIFLILLWFGFSFKKSFKLSLRNQKIRVITLLVTSLFLVYVSNFNRPNNLLKKAYDRTALWIPYSQKMNYYNTGFMGGFLFNLKVEGMEKPDNYSHKEMDKIVREYNEKAKKINQKNIKKEQPNIIYVMSESFSDPSRLTGIEVIPDPLKKYHEVASDASMSGQMLSQNYGGGTANIEFEALTGFSMALLNPQMTTPYTMMLPKEKQFPSVVSTLKQQNYQTTAIHPYNTSMYKRKDVYQTFGFDKFLDEKTMKYKEKLSKGGFISDESAFNEVLEILDNPSEPQFVHLVTMQTHMPYTNKYSSSDYQIKDMIDAVNIQNYAQDIAYTADALKVFIEKLEKLDRPTTLVFWGDHLPAIYSDETLKNNDVIDTHLTEYFIYDTKDNGPSARQSISPFYFPAMIGQTEGVEITGFYELLREVHDILPAFENEMYFYENKWEKEMKLSPEEQVIFDSYQLVQYDIVSGEKYSLDLF</sequence>
<protein>
    <submittedName>
        <fullName evidence="9">Cyclic beta-1,2-glucan modification transmembrane protein</fullName>
    </submittedName>
</protein>
<dbReference type="RefSeq" id="WP_086952134.1">
    <property type="nucleotide sequence ID" value="NZ_FWFD01000015.1"/>
</dbReference>
<comment type="subcellular location">
    <subcellularLocation>
        <location evidence="1">Cell membrane</location>
        <topology evidence="1">Multi-pass membrane protein</topology>
    </subcellularLocation>
</comment>
<evidence type="ECO:0000256" key="5">
    <source>
        <dbReference type="ARBA" id="ARBA00022989"/>
    </source>
</evidence>
<dbReference type="InterPro" id="IPR050448">
    <property type="entry name" value="OpgB/LTA_synthase_biosynth"/>
</dbReference>
<keyword evidence="3" id="KW-1003">Cell membrane</keyword>
<keyword evidence="10" id="KW-1185">Reference proteome</keyword>
<evidence type="ECO:0000256" key="1">
    <source>
        <dbReference type="ARBA" id="ARBA00004651"/>
    </source>
</evidence>
<dbReference type="PANTHER" id="PTHR47371:SF3">
    <property type="entry name" value="PHOSPHOGLYCEROL TRANSFERASE I"/>
    <property type="match status" value="1"/>
</dbReference>
<evidence type="ECO:0000256" key="2">
    <source>
        <dbReference type="ARBA" id="ARBA00004936"/>
    </source>
</evidence>
<evidence type="ECO:0000313" key="10">
    <source>
        <dbReference type="Proteomes" id="UP000195918"/>
    </source>
</evidence>
<keyword evidence="4 7" id="KW-0812">Transmembrane</keyword>
<organism evidence="9 10">
    <name type="scientific">Vagococcus fluvialis bH819</name>
    <dbReference type="NCBI Taxonomy" id="1255619"/>
    <lineage>
        <taxon>Bacteria</taxon>
        <taxon>Bacillati</taxon>
        <taxon>Bacillota</taxon>
        <taxon>Bacilli</taxon>
        <taxon>Lactobacillales</taxon>
        <taxon>Enterococcaceae</taxon>
        <taxon>Vagococcus</taxon>
    </lineage>
</organism>
<dbReference type="GO" id="GO:0005886">
    <property type="term" value="C:plasma membrane"/>
    <property type="evidence" value="ECO:0007669"/>
    <property type="project" value="UniProtKB-SubCell"/>
</dbReference>
<evidence type="ECO:0000259" key="8">
    <source>
        <dbReference type="Pfam" id="PF00884"/>
    </source>
</evidence>
<proteinExistence type="predicted"/>
<feature type="transmembrane region" description="Helical" evidence="7">
    <location>
        <begin position="123"/>
        <end position="147"/>
    </location>
</feature>
<feature type="transmembrane region" description="Helical" evidence="7">
    <location>
        <begin position="7"/>
        <end position="32"/>
    </location>
</feature>
<dbReference type="AlphaFoldDB" id="A0A1X6WQF6"/>
<keyword evidence="6 7" id="KW-0472">Membrane</keyword>
<dbReference type="CDD" id="cd16015">
    <property type="entry name" value="LTA_synthase"/>
    <property type="match status" value="1"/>
</dbReference>
<feature type="transmembrane region" description="Helical" evidence="7">
    <location>
        <begin position="82"/>
        <end position="103"/>
    </location>
</feature>
<dbReference type="Pfam" id="PF00884">
    <property type="entry name" value="Sulfatase"/>
    <property type="match status" value="1"/>
</dbReference>
<dbReference type="OrthoDB" id="243547at2"/>
<evidence type="ECO:0000313" key="9">
    <source>
        <dbReference type="EMBL" id="SLM86509.1"/>
    </source>
</evidence>
<dbReference type="Gene3D" id="3.40.720.10">
    <property type="entry name" value="Alkaline Phosphatase, subunit A"/>
    <property type="match status" value="1"/>
</dbReference>
<name>A0A1X6WQF6_9ENTE</name>
<gene>
    <name evidence="9" type="ORF">FM121_10480</name>
</gene>
<dbReference type="EMBL" id="FWFD01000015">
    <property type="protein sequence ID" value="SLM86509.1"/>
    <property type="molecule type" value="Genomic_DNA"/>
</dbReference>